<dbReference type="InterPro" id="IPR009030">
    <property type="entry name" value="Growth_fac_rcpt_cys_sf"/>
</dbReference>
<feature type="chain" id="PRO_5034234972" evidence="2">
    <location>
        <begin position="23"/>
        <end position="368"/>
    </location>
</feature>
<proteinExistence type="predicted"/>
<dbReference type="GeneID" id="111115280"/>
<keyword evidence="1" id="KW-0245">EGF-like domain</keyword>
<dbReference type="PANTHER" id="PTHR24043:SF8">
    <property type="entry name" value="EGF-LIKE DOMAIN-CONTAINING PROTEIN"/>
    <property type="match status" value="1"/>
</dbReference>
<dbReference type="PANTHER" id="PTHR24043">
    <property type="entry name" value="SCAVENGER RECEPTOR CLASS F"/>
    <property type="match status" value="1"/>
</dbReference>
<dbReference type="KEGG" id="cvn:111115280"/>
<sequence length="368" mass="40403">MNGEALLLCCIWAVLLSSTVQCYENLALKKEAWLSSGFDHTAEFAVDGLKQNLTWDGGQCAWSSYTWIAEWRVDLGGFLSIHHIFIQYGTDNRVWDATNSNTRSFLGFSLYISNTTNKEDGVLCFRDKYYTIETIPNPVNITCPYYGRYVIYYNNRTHPPYPDWYSGGVWTYLCEVEVYGCPTPGYYGEKCSTLCPQDCQEGRCHITEGTCLGCPAGYRGLMCNNECPIGLFGANCEGVCSPNCKTPGICDKVTGRCEGGCQSGWTQHKCDSACSDGSFGRNCIEKCGKCLGKEQCDHVNGTCVQGCNPGYHGIMCTEVCSNGTFGQDCNEQCGECLGKEQCDHVNGTCVNGCNSGYQGIMCTEGGQS</sequence>
<feature type="domain" description="EGF-like" evidence="3">
    <location>
        <begin position="194"/>
        <end position="224"/>
    </location>
</feature>
<dbReference type="AlphaFoldDB" id="A0A8B8C1Y8"/>
<dbReference type="Gene3D" id="2.60.120.260">
    <property type="entry name" value="Galactose-binding domain-like"/>
    <property type="match status" value="1"/>
</dbReference>
<dbReference type="SUPFAM" id="SSF49785">
    <property type="entry name" value="Galactose-binding domain-like"/>
    <property type="match status" value="1"/>
</dbReference>
<dbReference type="InterPro" id="IPR000742">
    <property type="entry name" value="EGF"/>
</dbReference>
<feature type="domain" description="EGF-like" evidence="3">
    <location>
        <begin position="235"/>
        <end position="271"/>
    </location>
</feature>
<feature type="domain" description="EGF-like" evidence="3">
    <location>
        <begin position="273"/>
        <end position="317"/>
    </location>
</feature>
<dbReference type="InterPro" id="IPR042635">
    <property type="entry name" value="MEGF10/SREC1/2-like"/>
</dbReference>
<evidence type="ECO:0000256" key="1">
    <source>
        <dbReference type="ARBA" id="ARBA00022536"/>
    </source>
</evidence>
<evidence type="ECO:0000256" key="2">
    <source>
        <dbReference type="SAM" id="SignalP"/>
    </source>
</evidence>
<feature type="signal peptide" evidence="2">
    <location>
        <begin position="1"/>
        <end position="22"/>
    </location>
</feature>
<evidence type="ECO:0000313" key="5">
    <source>
        <dbReference type="RefSeq" id="XP_022309673.1"/>
    </source>
</evidence>
<keyword evidence="4" id="KW-1185">Reference proteome</keyword>
<dbReference type="SUPFAM" id="SSF57184">
    <property type="entry name" value="Growth factor receptor domain"/>
    <property type="match status" value="1"/>
</dbReference>
<evidence type="ECO:0000313" key="4">
    <source>
        <dbReference type="Proteomes" id="UP000694844"/>
    </source>
</evidence>
<evidence type="ECO:0000259" key="3">
    <source>
        <dbReference type="SMART" id="SM00181"/>
    </source>
</evidence>
<dbReference type="Gene3D" id="2.170.300.10">
    <property type="entry name" value="Tie2 ligand-binding domain superfamily"/>
    <property type="match status" value="1"/>
</dbReference>
<dbReference type="GO" id="GO:0005044">
    <property type="term" value="F:scavenger receptor activity"/>
    <property type="evidence" value="ECO:0007669"/>
    <property type="project" value="InterPro"/>
</dbReference>
<accession>A0A8B8C1Y8</accession>
<dbReference type="Proteomes" id="UP000694844">
    <property type="component" value="Chromosome 9"/>
</dbReference>
<dbReference type="InterPro" id="IPR008979">
    <property type="entry name" value="Galactose-bd-like_sf"/>
</dbReference>
<name>A0A8B8C1Y8_CRAVI</name>
<dbReference type="OrthoDB" id="10252017at2759"/>
<keyword evidence="2" id="KW-0732">Signal</keyword>
<dbReference type="SMART" id="SM00181">
    <property type="entry name" value="EGF"/>
    <property type="match status" value="4"/>
</dbReference>
<gene>
    <name evidence="5" type="primary">LOC111115280</name>
</gene>
<reference evidence="5" key="1">
    <citation type="submission" date="2025-08" db="UniProtKB">
        <authorList>
            <consortium name="RefSeq"/>
        </authorList>
    </citation>
    <scope>IDENTIFICATION</scope>
    <source>
        <tissue evidence="5">Whole sample</tissue>
    </source>
</reference>
<protein>
    <submittedName>
        <fullName evidence="5">Scavenger receptor class F member 2-like</fullName>
    </submittedName>
</protein>
<feature type="domain" description="EGF-like" evidence="3">
    <location>
        <begin position="328"/>
        <end position="363"/>
    </location>
</feature>
<organism evidence="4 5">
    <name type="scientific">Crassostrea virginica</name>
    <name type="common">Eastern oyster</name>
    <dbReference type="NCBI Taxonomy" id="6565"/>
    <lineage>
        <taxon>Eukaryota</taxon>
        <taxon>Metazoa</taxon>
        <taxon>Spiralia</taxon>
        <taxon>Lophotrochozoa</taxon>
        <taxon>Mollusca</taxon>
        <taxon>Bivalvia</taxon>
        <taxon>Autobranchia</taxon>
        <taxon>Pteriomorphia</taxon>
        <taxon>Ostreida</taxon>
        <taxon>Ostreoidea</taxon>
        <taxon>Ostreidae</taxon>
        <taxon>Crassostrea</taxon>
    </lineage>
</organism>
<dbReference type="RefSeq" id="XP_022309673.1">
    <property type="nucleotide sequence ID" value="XM_022453965.1"/>
</dbReference>